<organism evidence="1">
    <name type="scientific">viral metagenome</name>
    <dbReference type="NCBI Taxonomy" id="1070528"/>
    <lineage>
        <taxon>unclassified sequences</taxon>
        <taxon>metagenomes</taxon>
        <taxon>organismal metagenomes</taxon>
    </lineage>
</organism>
<sequence>MKKFDLEDNFRWCVEQMDEYALDLLQETIDREREKRNEEQGQSEFHKIFPRPEDVFKML</sequence>
<reference evidence="1" key="1">
    <citation type="submission" date="2020-03" db="EMBL/GenBank/DDBJ databases">
        <title>The deep terrestrial virosphere.</title>
        <authorList>
            <person name="Holmfeldt K."/>
            <person name="Nilsson E."/>
            <person name="Simone D."/>
            <person name="Lopez-Fernandez M."/>
            <person name="Wu X."/>
            <person name="de Brujin I."/>
            <person name="Lundin D."/>
            <person name="Andersson A."/>
            <person name="Bertilsson S."/>
            <person name="Dopson M."/>
        </authorList>
    </citation>
    <scope>NUCLEOTIDE SEQUENCE</scope>
    <source>
        <strain evidence="1">MM415B01249</strain>
    </source>
</reference>
<proteinExistence type="predicted"/>
<name>A0A6M3IT72_9ZZZZ</name>
<evidence type="ECO:0000313" key="1">
    <source>
        <dbReference type="EMBL" id="QJA59682.1"/>
    </source>
</evidence>
<gene>
    <name evidence="1" type="ORF">MM415B01249_0019</name>
</gene>
<protein>
    <submittedName>
        <fullName evidence="1">Uncharacterized protein</fullName>
    </submittedName>
</protein>
<dbReference type="AlphaFoldDB" id="A0A6M3IT72"/>
<accession>A0A6M3IT72</accession>
<dbReference type="EMBL" id="MT141380">
    <property type="protein sequence ID" value="QJA59682.1"/>
    <property type="molecule type" value="Genomic_DNA"/>
</dbReference>